<protein>
    <submittedName>
        <fullName evidence="3">K+ channel tetramerisation domain containing protein</fullName>
    </submittedName>
</protein>
<dbReference type="PANTHER" id="PTHR14499:SF136">
    <property type="entry name" value="GH08630P"/>
    <property type="match status" value="1"/>
</dbReference>
<evidence type="ECO:0000259" key="2">
    <source>
        <dbReference type="Pfam" id="PF02214"/>
    </source>
</evidence>
<dbReference type="AlphaFoldDB" id="K6V1Y7"/>
<organism evidence="3 4">
    <name type="scientific">Plasmodium cynomolgi (strain B)</name>
    <dbReference type="NCBI Taxonomy" id="1120755"/>
    <lineage>
        <taxon>Eukaryota</taxon>
        <taxon>Sar</taxon>
        <taxon>Alveolata</taxon>
        <taxon>Apicomplexa</taxon>
        <taxon>Aconoidasida</taxon>
        <taxon>Haemosporida</taxon>
        <taxon>Plasmodiidae</taxon>
        <taxon>Plasmodium</taxon>
        <taxon>Plasmodium (Plasmodium)</taxon>
    </lineage>
</organism>
<dbReference type="SUPFAM" id="SSF54695">
    <property type="entry name" value="POZ domain"/>
    <property type="match status" value="1"/>
</dbReference>
<dbReference type="KEGG" id="pcy:PCYB_146440"/>
<reference evidence="3 4" key="1">
    <citation type="journal article" date="2012" name="Nat. Genet.">
        <title>Plasmodium cynomolgi genome sequences provide insight into Plasmodium vivax and the monkey malaria clade.</title>
        <authorList>
            <person name="Tachibana S."/>
            <person name="Sullivan S.A."/>
            <person name="Kawai S."/>
            <person name="Nakamura S."/>
            <person name="Kim H.R."/>
            <person name="Goto N."/>
            <person name="Arisue N."/>
            <person name="Palacpac N.M.Q."/>
            <person name="Honma H."/>
            <person name="Yagi M."/>
            <person name="Tougan T."/>
            <person name="Katakai Y."/>
            <person name="Kaneko O."/>
            <person name="Mita T."/>
            <person name="Kita K."/>
            <person name="Yasutomi Y."/>
            <person name="Sutton P.L."/>
            <person name="Shakhbatyan R."/>
            <person name="Horii T."/>
            <person name="Yasunaga T."/>
            <person name="Barnwell J.W."/>
            <person name="Escalante A.A."/>
            <person name="Carlton J.M."/>
            <person name="Tanabe K."/>
        </authorList>
    </citation>
    <scope>NUCLEOTIDE SEQUENCE [LARGE SCALE GENOMIC DNA]</scope>
    <source>
        <strain evidence="3 4">B</strain>
    </source>
</reference>
<dbReference type="Proteomes" id="UP000006319">
    <property type="component" value="Chromosome 14"/>
</dbReference>
<name>K6V1Y7_PLACD</name>
<dbReference type="VEuPathDB" id="PlasmoDB:PCYB_146440"/>
<feature type="region of interest" description="Disordered" evidence="1">
    <location>
        <begin position="125"/>
        <end position="145"/>
    </location>
</feature>
<dbReference type="Pfam" id="PF02214">
    <property type="entry name" value="BTB_2"/>
    <property type="match status" value="1"/>
</dbReference>
<dbReference type="PhylomeDB" id="K6V1Y7"/>
<dbReference type="OrthoDB" id="2414723at2759"/>
<feature type="compositionally biased region" description="Basic residues" evidence="1">
    <location>
        <begin position="126"/>
        <end position="136"/>
    </location>
</feature>
<proteinExistence type="predicted"/>
<dbReference type="GO" id="GO:0034220">
    <property type="term" value="P:monoatomic ion transmembrane transport"/>
    <property type="evidence" value="ECO:0007669"/>
    <property type="project" value="UniProtKB-KW"/>
</dbReference>
<evidence type="ECO:0000313" key="4">
    <source>
        <dbReference type="Proteomes" id="UP000006319"/>
    </source>
</evidence>
<dbReference type="EMBL" id="DF157106">
    <property type="protein sequence ID" value="GAB69215.1"/>
    <property type="molecule type" value="Genomic_DNA"/>
</dbReference>
<dbReference type="eggNOG" id="KOG2723">
    <property type="taxonomic scope" value="Eukaryota"/>
</dbReference>
<feature type="domain" description="Potassium channel tetramerisation-type BTB" evidence="2">
    <location>
        <begin position="10"/>
        <end position="89"/>
    </location>
</feature>
<keyword evidence="3" id="KW-0813">Transport</keyword>
<dbReference type="InterPro" id="IPR003131">
    <property type="entry name" value="T1-type_BTB"/>
</dbReference>
<dbReference type="GeneID" id="14695597"/>
<sequence length="453" mass="51298">MDSICGDNIISINVGGTIYMTTLNLICRYRNSRLCEIVLEKLKDMPDLDRSRFEYILDFLRDGVLICENDINVLTRILIEAVYFKLFSLIKILKKKIELLYSNMGSNVNKNIFKSIMGTLEEKNKNKIKSKSKSKSKSKEKNNSLSRKLNKFSALIKKHNEMKCCTVKKKKIHNFHFLSKINLLSELNHEDESPTKEEVNVRGYTLLSGVPLDSCKEEKQIASVKDQGDKLKNDAHVECNNDRELNSLNNLPKIIPPNPCTPPTHNKTLDYNITNNFINEEDKLKSKNKANGSTRINCLVKNIERKEYPPPTPLSPNGHLKNGDSKTVSFAEGTSIFIYSKKDERAHNGAKDAVDTFTESPNKSLSPSTIGGANYPGYSSLANYATCANFMNTTNDVDRASYKYNNYTYNHVNNPRGQILVYSEIDDIEETSPFPILSNVNLGEQIFSTTVDF</sequence>
<dbReference type="PANTHER" id="PTHR14499">
    <property type="entry name" value="POTASSIUM CHANNEL TETRAMERIZATION DOMAIN-CONTAINING"/>
    <property type="match status" value="1"/>
</dbReference>
<dbReference type="CDD" id="cd18316">
    <property type="entry name" value="BTB_POZ_KCTD-like"/>
    <property type="match status" value="1"/>
</dbReference>
<dbReference type="InterPro" id="IPR011333">
    <property type="entry name" value="SKP1/BTB/POZ_sf"/>
</dbReference>
<accession>K6V1Y7</accession>
<keyword evidence="3" id="KW-0407">Ion channel</keyword>
<dbReference type="RefSeq" id="XP_004225162.1">
    <property type="nucleotide sequence ID" value="XM_004225114.1"/>
</dbReference>
<dbReference type="OMA" id="YRNSRLC"/>
<evidence type="ECO:0000256" key="1">
    <source>
        <dbReference type="SAM" id="MobiDB-lite"/>
    </source>
</evidence>
<dbReference type="Gene3D" id="3.30.710.10">
    <property type="entry name" value="Potassium Channel Kv1.1, Chain A"/>
    <property type="match status" value="1"/>
</dbReference>
<evidence type="ECO:0000313" key="3">
    <source>
        <dbReference type="EMBL" id="GAB69215.1"/>
    </source>
</evidence>
<keyword evidence="3" id="KW-0406">Ion transport</keyword>
<gene>
    <name evidence="3" type="ORF">PCYB_146440</name>
</gene>
<keyword evidence="4" id="KW-1185">Reference proteome</keyword>
<dbReference type="GO" id="GO:0051260">
    <property type="term" value="P:protein homooligomerization"/>
    <property type="evidence" value="ECO:0007669"/>
    <property type="project" value="InterPro"/>
</dbReference>